<evidence type="ECO:0000256" key="11">
    <source>
        <dbReference type="HAMAP-Rule" id="MF_03189"/>
    </source>
</evidence>
<evidence type="ECO:0000256" key="6">
    <source>
        <dbReference type="ARBA" id="ARBA00022692"/>
    </source>
</evidence>
<comment type="caution">
    <text evidence="13">The sequence shown here is derived from an EMBL/GenBank/DDBJ whole genome shotgun (WGS) entry which is preliminary data.</text>
</comment>
<evidence type="ECO:0000256" key="3">
    <source>
        <dbReference type="ARBA" id="ARBA00004721"/>
    </source>
</evidence>
<keyword evidence="8 11" id="KW-0472">Membrane</keyword>
<dbReference type="STRING" id="42249.A0A317SZJ8"/>
<dbReference type="InterPro" id="IPR006370">
    <property type="entry name" value="HB_polyprenyltransferase-like"/>
</dbReference>
<evidence type="ECO:0000256" key="8">
    <source>
        <dbReference type="ARBA" id="ARBA00023136"/>
    </source>
</evidence>
<protein>
    <recommendedName>
        <fullName evidence="11">4-hydroxybenzoate polyprenyltransferase, mitochondrial</fullName>
        <shortName evidence="11">4-HB polyprenyltransferase</shortName>
        <ecNumber evidence="11">2.5.1.39</ecNumber>
    </recommendedName>
    <alternativeName>
        <fullName evidence="11">Para-hydroxybenzoate--polyprenyltransferase</fullName>
        <shortName evidence="11">PHB:PPT</shortName>
        <shortName evidence="11">PHB:polyprenyltransferase</shortName>
    </alternativeName>
</protein>
<comment type="similarity">
    <text evidence="4 11">Belongs to the UbiA prenyltransferase family.</text>
</comment>
<accession>A0A317SZJ8</accession>
<keyword evidence="11" id="KW-0999">Mitochondrion inner membrane</keyword>
<dbReference type="FunFam" id="1.10.357.140:FF:000003">
    <property type="entry name" value="4-hydroxybenzoate polyprenyltransferase, mitochondrial"/>
    <property type="match status" value="1"/>
</dbReference>
<dbReference type="UniPathway" id="UPA00232"/>
<keyword evidence="6 11" id="KW-0812">Transmembrane</keyword>
<dbReference type="PANTHER" id="PTHR11048:SF28">
    <property type="entry name" value="4-HYDROXYBENZOATE POLYPRENYLTRANSFERASE, MITOCHONDRIAL"/>
    <property type="match status" value="1"/>
</dbReference>
<feature type="transmembrane region" description="Helical" evidence="11">
    <location>
        <begin position="451"/>
        <end position="471"/>
    </location>
</feature>
<evidence type="ECO:0000256" key="5">
    <source>
        <dbReference type="ARBA" id="ARBA00022679"/>
    </source>
</evidence>
<feature type="region of interest" description="Disordered" evidence="12">
    <location>
        <begin position="1"/>
        <end position="27"/>
    </location>
</feature>
<keyword evidence="14" id="KW-1185">Reference proteome</keyword>
<evidence type="ECO:0000313" key="14">
    <source>
        <dbReference type="Proteomes" id="UP000246991"/>
    </source>
</evidence>
<dbReference type="CDD" id="cd13959">
    <property type="entry name" value="PT_UbiA_COQ2"/>
    <property type="match status" value="1"/>
</dbReference>
<dbReference type="OrthoDB" id="18170at2759"/>
<dbReference type="UniPathway" id="UPA00213"/>
<dbReference type="Pfam" id="PF01040">
    <property type="entry name" value="UbiA"/>
    <property type="match status" value="1"/>
</dbReference>
<name>A0A317SZJ8_9PEZI</name>
<comment type="pathway">
    <text evidence="11">Cofactor biosynthesis; ubiquinone biosynthesis.</text>
</comment>
<reference evidence="13 14" key="1">
    <citation type="submission" date="2018-03" db="EMBL/GenBank/DDBJ databases">
        <title>Genomes of Pezizomycetes fungi and the evolution of truffles.</title>
        <authorList>
            <person name="Murat C."/>
            <person name="Payen T."/>
            <person name="Noel B."/>
            <person name="Kuo A."/>
            <person name="Martin F.M."/>
        </authorList>
    </citation>
    <scope>NUCLEOTIDE SEQUENCE [LARGE SCALE GENOMIC DNA]</scope>
    <source>
        <strain evidence="13">091103-1</strain>
    </source>
</reference>
<dbReference type="Gene3D" id="1.20.120.1780">
    <property type="entry name" value="UbiA prenyltransferase"/>
    <property type="match status" value="1"/>
</dbReference>
<feature type="transmembrane region" description="Helical" evidence="11">
    <location>
        <begin position="349"/>
        <end position="372"/>
    </location>
</feature>
<dbReference type="EMBL" id="PYWC01000013">
    <property type="protein sequence ID" value="PWW78661.1"/>
    <property type="molecule type" value="Genomic_DNA"/>
</dbReference>
<evidence type="ECO:0000256" key="7">
    <source>
        <dbReference type="ARBA" id="ARBA00022989"/>
    </source>
</evidence>
<dbReference type="HAMAP" id="MF_01635">
    <property type="entry name" value="UbiA"/>
    <property type="match status" value="1"/>
</dbReference>
<organism evidence="13 14">
    <name type="scientific">Tuber magnatum</name>
    <name type="common">white Piedmont truffle</name>
    <dbReference type="NCBI Taxonomy" id="42249"/>
    <lineage>
        <taxon>Eukaryota</taxon>
        <taxon>Fungi</taxon>
        <taxon>Dikarya</taxon>
        <taxon>Ascomycota</taxon>
        <taxon>Pezizomycotina</taxon>
        <taxon>Pezizomycetes</taxon>
        <taxon>Pezizales</taxon>
        <taxon>Tuberaceae</taxon>
        <taxon>Tuber</taxon>
    </lineage>
</organism>
<keyword evidence="11" id="KW-0414">Isoprene biosynthesis</keyword>
<dbReference type="EC" id="2.5.1.39" evidence="11"/>
<keyword evidence="7 11" id="KW-1133">Transmembrane helix</keyword>
<dbReference type="GO" id="GO:0008412">
    <property type="term" value="F:4-hydroxybenzoate polyprenyltransferase activity"/>
    <property type="evidence" value="ECO:0007669"/>
    <property type="project" value="UniProtKB-EC"/>
</dbReference>
<evidence type="ECO:0000313" key="13">
    <source>
        <dbReference type="EMBL" id="PWW78661.1"/>
    </source>
</evidence>
<comment type="cofactor">
    <cofactor evidence="1 11">
        <name>Mg(2+)</name>
        <dbReference type="ChEBI" id="CHEBI:18420"/>
    </cofactor>
</comment>
<feature type="transmembrane region" description="Helical" evidence="11">
    <location>
        <begin position="393"/>
        <end position="416"/>
    </location>
</feature>
<dbReference type="InterPro" id="IPR039653">
    <property type="entry name" value="Prenyltransferase"/>
</dbReference>
<dbReference type="GO" id="GO:0006744">
    <property type="term" value="P:ubiquinone biosynthetic process"/>
    <property type="evidence" value="ECO:0007669"/>
    <property type="project" value="UniProtKB-UniRule"/>
</dbReference>
<proteinExistence type="inferred from homology"/>
<dbReference type="AlphaFoldDB" id="A0A317SZJ8"/>
<dbReference type="Proteomes" id="UP000246991">
    <property type="component" value="Unassembled WGS sequence"/>
</dbReference>
<feature type="transmembrane region" description="Helical" evidence="11">
    <location>
        <begin position="422"/>
        <end position="439"/>
    </location>
</feature>
<dbReference type="InterPro" id="IPR000537">
    <property type="entry name" value="UbiA_prenyltransferase"/>
</dbReference>
<comment type="subcellular location">
    <subcellularLocation>
        <location evidence="2 11">Mitochondrion inner membrane</location>
        <topology evidence="2 11">Multi-pass membrane protein</topology>
        <orientation evidence="2 11">Matrix side</orientation>
    </subcellularLocation>
</comment>
<sequence>MAGQAKSPREKHAKISQVRPPRTGATVPRETPMMIVTRVRLGAYGKRPTDNAILVGALVDRLYRHLRTGLDAFEPQGLFLPSTSHPPQACHMMAARFPRLGSNALSRAACRINRTPSGFSPQNLTLTIRPSSIILRYKPLPTAIPVSRISTTTRSSIPQTSGPPLEIYETPKSGLLSHLPRKAIPYAELIRLDKPTGTVYLFLPCLWSTLLAGTLTDPITPLPTVLGTTLLFATGALIMRGAGCTINDLWDRDLDSHVSRTKFRPIARGAITPFNALAFTSVQLLAGLAVLVQFPVQTIIWGILSLPVVAVYPLMKRVTNYPHFVLGLAFSWGALLGFPTLGLGLDGPVMAVAACLYGSNVAWTVLYDIIYAHQDVKDDVKAGVKSIVVKHEAYTKYLMSALGIAQVGLLAGAGAVGGCGPVFYLVSCGGAAGTLAYMIRKVNLKNVRECWYYFKWCAWSVGFFAVGGGLFGEYMAVRSGLYGEEGLWGLGGRQQRALQKVEDEDGYTVV</sequence>
<dbReference type="InterPro" id="IPR030470">
    <property type="entry name" value="UbiA_prenylTrfase_CS"/>
</dbReference>
<evidence type="ECO:0000256" key="4">
    <source>
        <dbReference type="ARBA" id="ARBA00005985"/>
    </source>
</evidence>
<feature type="transmembrane region" description="Helical" evidence="11">
    <location>
        <begin position="298"/>
        <end position="315"/>
    </location>
</feature>
<evidence type="ECO:0000256" key="1">
    <source>
        <dbReference type="ARBA" id="ARBA00001946"/>
    </source>
</evidence>
<gene>
    <name evidence="13" type="ORF">C7212DRAFT_361669</name>
</gene>
<evidence type="ECO:0000256" key="12">
    <source>
        <dbReference type="SAM" id="MobiDB-lite"/>
    </source>
</evidence>
<comment type="catalytic activity">
    <reaction evidence="9 11">
        <text>an all-trans-polyprenyl diphosphate + 4-hydroxybenzoate = a 4-hydroxy-3-(all-trans-polyprenyl)benzoate + diphosphate</text>
        <dbReference type="Rhea" id="RHEA:44504"/>
        <dbReference type="Rhea" id="RHEA-COMP:9514"/>
        <dbReference type="Rhea" id="RHEA-COMP:9564"/>
        <dbReference type="ChEBI" id="CHEBI:17879"/>
        <dbReference type="ChEBI" id="CHEBI:33019"/>
        <dbReference type="ChEBI" id="CHEBI:58914"/>
        <dbReference type="ChEBI" id="CHEBI:78396"/>
        <dbReference type="EC" id="2.5.1.39"/>
    </reaction>
</comment>
<evidence type="ECO:0000256" key="10">
    <source>
        <dbReference type="ARBA" id="ARBA00058997"/>
    </source>
</evidence>
<keyword evidence="11" id="KW-0496">Mitochondrion</keyword>
<dbReference type="PANTHER" id="PTHR11048">
    <property type="entry name" value="PRENYLTRANSFERASES"/>
    <property type="match status" value="1"/>
</dbReference>
<feature type="transmembrane region" description="Helical" evidence="11">
    <location>
        <begin position="324"/>
        <end position="343"/>
    </location>
</feature>
<comment type="function">
    <text evidence="10 11">Catalyzes the prenylation of para-hydroxybenzoate (PHB) with an all-trans polyprenyl group. Mediates the second step in the final reaction sequence of coenzyme Q (CoQ) biosynthesis, which is the condensation of the polyisoprenoid side chain with PHB, generating the first membrane-bound Q intermediate.</text>
</comment>
<comment type="pathway">
    <text evidence="3">Secondary metabolite biosynthesis; terpenoid biosynthesis.</text>
</comment>
<evidence type="ECO:0000256" key="2">
    <source>
        <dbReference type="ARBA" id="ARBA00004292"/>
    </source>
</evidence>
<evidence type="ECO:0000256" key="9">
    <source>
        <dbReference type="ARBA" id="ARBA00052313"/>
    </source>
</evidence>
<dbReference type="NCBIfam" id="TIGR01474">
    <property type="entry name" value="ubiA_proteo"/>
    <property type="match status" value="1"/>
</dbReference>
<dbReference type="GO" id="GO:0005743">
    <property type="term" value="C:mitochondrial inner membrane"/>
    <property type="evidence" value="ECO:0007669"/>
    <property type="project" value="UniProtKB-SubCell"/>
</dbReference>
<keyword evidence="11" id="KW-0831">Ubiquinone biosynthesis</keyword>
<dbReference type="GO" id="GO:0016114">
    <property type="term" value="P:terpenoid biosynthetic process"/>
    <property type="evidence" value="ECO:0007669"/>
    <property type="project" value="UniProtKB-UniPathway"/>
</dbReference>
<dbReference type="InterPro" id="IPR044878">
    <property type="entry name" value="UbiA_sf"/>
</dbReference>
<dbReference type="Gene3D" id="1.10.357.140">
    <property type="entry name" value="UbiA prenyltransferase"/>
    <property type="match status" value="1"/>
</dbReference>
<keyword evidence="5 11" id="KW-0808">Transferase</keyword>
<dbReference type="FunFam" id="1.20.120.1780:FF:000001">
    <property type="entry name" value="4-hydroxybenzoate octaprenyltransferase"/>
    <property type="match status" value="1"/>
</dbReference>
<dbReference type="PROSITE" id="PS00943">
    <property type="entry name" value="UBIA"/>
    <property type="match status" value="1"/>
</dbReference>